<proteinExistence type="predicted"/>
<sequence length="405" mass="44254">METAHATIRRAALQATPAARADEALGRAVFESFPHGLLVFGPDRRLVAVNPAGRTLAAALGVAQEGTTCCALLGCRREGTPLQELCLTERALADGRPLPDVRLDFTAEGEQRALWIATAALDDDRVLVQLKPGRPGDRRRVTEPHWTAGPSLRVRTLGRTRVLAPEGPLDGAWLRQRPGQLLKLLICNRHRITHTDEIAVAFWPESDRTGLQNVRHFVHALRSQLEPGRAPRARSSFVIAHEGGYELDASRIAVDADEFENHAHAGLRALAREEREAARESLERAAGLYEGDFLADEPYAEWALAERGRLHQLASQTFSGLADIALGAGAAETATAHLYRLARLEPLDSDVQRRLLTLLLARGRSGEAQRHYRGAHAAWVAALGEKPDFDLVSLRREVRAAGPGG</sequence>
<dbReference type="InterPro" id="IPR051677">
    <property type="entry name" value="AfsR-DnrI-RedD_regulator"/>
</dbReference>
<dbReference type="SUPFAM" id="SSF46894">
    <property type="entry name" value="C-terminal effector domain of the bipartite response regulators"/>
    <property type="match status" value="1"/>
</dbReference>
<dbReference type="PANTHER" id="PTHR35807">
    <property type="entry name" value="TRANSCRIPTIONAL REGULATOR REDD-RELATED"/>
    <property type="match status" value="1"/>
</dbReference>
<dbReference type="GO" id="GO:0006355">
    <property type="term" value="P:regulation of DNA-templated transcription"/>
    <property type="evidence" value="ECO:0007669"/>
    <property type="project" value="InterPro"/>
</dbReference>
<gene>
    <name evidence="2" type="ORF">AVDCRST_MAG38-2345</name>
</gene>
<dbReference type="InterPro" id="IPR011990">
    <property type="entry name" value="TPR-like_helical_dom_sf"/>
</dbReference>
<dbReference type="Pfam" id="PF03704">
    <property type="entry name" value="BTAD"/>
    <property type="match status" value="1"/>
</dbReference>
<dbReference type="Gene3D" id="1.25.40.10">
    <property type="entry name" value="Tetratricopeptide repeat domain"/>
    <property type="match status" value="1"/>
</dbReference>
<dbReference type="InterPro" id="IPR016032">
    <property type="entry name" value="Sig_transdc_resp-reg_C-effctor"/>
</dbReference>
<dbReference type="SUPFAM" id="SSF48452">
    <property type="entry name" value="TPR-like"/>
    <property type="match status" value="1"/>
</dbReference>
<dbReference type="InterPro" id="IPR005158">
    <property type="entry name" value="BTAD"/>
</dbReference>
<dbReference type="Gene3D" id="3.30.450.20">
    <property type="entry name" value="PAS domain"/>
    <property type="match status" value="1"/>
</dbReference>
<evidence type="ECO:0000259" key="1">
    <source>
        <dbReference type="SMART" id="SM01043"/>
    </source>
</evidence>
<dbReference type="Gene3D" id="1.10.10.10">
    <property type="entry name" value="Winged helix-like DNA-binding domain superfamily/Winged helix DNA-binding domain"/>
    <property type="match status" value="1"/>
</dbReference>
<dbReference type="InterPro" id="IPR036388">
    <property type="entry name" value="WH-like_DNA-bd_sf"/>
</dbReference>
<protein>
    <recommendedName>
        <fullName evidence="1">Bacterial transcriptional activator domain-containing protein</fullName>
    </recommendedName>
</protein>
<feature type="domain" description="Bacterial transcriptional activator" evidence="1">
    <location>
        <begin position="254"/>
        <end position="399"/>
    </location>
</feature>
<dbReference type="GO" id="GO:0003677">
    <property type="term" value="F:DNA binding"/>
    <property type="evidence" value="ECO:0007669"/>
    <property type="project" value="InterPro"/>
</dbReference>
<dbReference type="SMART" id="SM01043">
    <property type="entry name" value="BTAD"/>
    <property type="match status" value="1"/>
</dbReference>
<dbReference type="AlphaFoldDB" id="A0A6J4S5T2"/>
<name>A0A6J4S5T2_9ACTN</name>
<reference evidence="2" key="1">
    <citation type="submission" date="2020-02" db="EMBL/GenBank/DDBJ databases">
        <authorList>
            <person name="Meier V. D."/>
        </authorList>
    </citation>
    <scope>NUCLEOTIDE SEQUENCE</scope>
    <source>
        <strain evidence="2">AVDCRST_MAG38</strain>
    </source>
</reference>
<dbReference type="PANTHER" id="PTHR35807:SF2">
    <property type="entry name" value="TRANSCRIPTIONAL ACTIVATOR DOMAIN"/>
    <property type="match status" value="1"/>
</dbReference>
<dbReference type="EMBL" id="CADCVJ010000198">
    <property type="protein sequence ID" value="CAA9486061.1"/>
    <property type="molecule type" value="Genomic_DNA"/>
</dbReference>
<evidence type="ECO:0000313" key="2">
    <source>
        <dbReference type="EMBL" id="CAA9486061.1"/>
    </source>
</evidence>
<organism evidence="2">
    <name type="scientific">uncultured Solirubrobacteraceae bacterium</name>
    <dbReference type="NCBI Taxonomy" id="1162706"/>
    <lineage>
        <taxon>Bacteria</taxon>
        <taxon>Bacillati</taxon>
        <taxon>Actinomycetota</taxon>
        <taxon>Thermoleophilia</taxon>
        <taxon>Solirubrobacterales</taxon>
        <taxon>Solirubrobacteraceae</taxon>
        <taxon>environmental samples</taxon>
    </lineage>
</organism>
<accession>A0A6J4S5T2</accession>